<dbReference type="SMART" id="SM00388">
    <property type="entry name" value="HisKA"/>
    <property type="match status" value="1"/>
</dbReference>
<keyword evidence="8" id="KW-0547">Nucleotide-binding</keyword>
<dbReference type="Pfam" id="PF00512">
    <property type="entry name" value="HisKA"/>
    <property type="match status" value="1"/>
</dbReference>
<keyword evidence="5" id="KW-1003">Cell membrane</keyword>
<evidence type="ECO:0000259" key="17">
    <source>
        <dbReference type="PROSITE" id="PS50109"/>
    </source>
</evidence>
<name>A0ABR6WMM1_9FIRM</name>
<evidence type="ECO:0000256" key="3">
    <source>
        <dbReference type="ARBA" id="ARBA00012438"/>
    </source>
</evidence>
<keyword evidence="10" id="KW-0067">ATP-binding</keyword>
<dbReference type="Gene3D" id="3.30.565.10">
    <property type="entry name" value="Histidine kinase-like ATPase, C-terminal domain"/>
    <property type="match status" value="1"/>
</dbReference>
<evidence type="ECO:0000256" key="16">
    <source>
        <dbReference type="PROSITE-ProRule" id="PRU00169"/>
    </source>
</evidence>
<keyword evidence="13" id="KW-0472">Membrane</keyword>
<evidence type="ECO:0000256" key="14">
    <source>
        <dbReference type="ARBA" id="ARBA00024867"/>
    </source>
</evidence>
<accession>A0ABR6WMM1</accession>
<dbReference type="EMBL" id="WJBB01000012">
    <property type="protein sequence ID" value="MBC3797518.1"/>
    <property type="molecule type" value="Genomic_DNA"/>
</dbReference>
<dbReference type="InterPro" id="IPR004358">
    <property type="entry name" value="Sig_transdc_His_kin-like_C"/>
</dbReference>
<feature type="modified residue" description="Phosphohistidine" evidence="15">
    <location>
        <position position="775"/>
    </location>
</feature>
<evidence type="ECO:0000256" key="8">
    <source>
        <dbReference type="ARBA" id="ARBA00022741"/>
    </source>
</evidence>
<dbReference type="InterPro" id="IPR005467">
    <property type="entry name" value="His_kinase_dom"/>
</dbReference>
<feature type="domain" description="HPt" evidence="20">
    <location>
        <begin position="736"/>
        <end position="838"/>
    </location>
</feature>
<dbReference type="Gene3D" id="3.30.450.20">
    <property type="entry name" value="PAS domain"/>
    <property type="match status" value="1"/>
</dbReference>
<dbReference type="Gene3D" id="1.20.120.160">
    <property type="entry name" value="HPT domain"/>
    <property type="match status" value="1"/>
</dbReference>
<dbReference type="Pfam" id="PF02518">
    <property type="entry name" value="HATPase_c"/>
    <property type="match status" value="1"/>
</dbReference>
<feature type="domain" description="PAS" evidence="19">
    <location>
        <begin position="158"/>
        <end position="204"/>
    </location>
</feature>
<evidence type="ECO:0000256" key="1">
    <source>
        <dbReference type="ARBA" id="ARBA00000085"/>
    </source>
</evidence>
<dbReference type="Pfam" id="PF08448">
    <property type="entry name" value="PAS_4"/>
    <property type="match status" value="1"/>
</dbReference>
<dbReference type="SUPFAM" id="SSF55874">
    <property type="entry name" value="ATPase domain of HSP90 chaperone/DNA topoisomerase II/histidine kinase"/>
    <property type="match status" value="1"/>
</dbReference>
<comment type="caution">
    <text evidence="21">The sequence shown here is derived from an EMBL/GenBank/DDBJ whole genome shotgun (WGS) entry which is preliminary data.</text>
</comment>
<dbReference type="Proteomes" id="UP000653358">
    <property type="component" value="Unassembled WGS sequence"/>
</dbReference>
<dbReference type="PANTHER" id="PTHR45339:SF1">
    <property type="entry name" value="HYBRID SIGNAL TRANSDUCTION HISTIDINE KINASE J"/>
    <property type="match status" value="1"/>
</dbReference>
<dbReference type="PRINTS" id="PR00344">
    <property type="entry name" value="BCTRLSENSOR"/>
</dbReference>
<dbReference type="SMART" id="SM00091">
    <property type="entry name" value="PAS"/>
    <property type="match status" value="1"/>
</dbReference>
<evidence type="ECO:0000256" key="12">
    <source>
        <dbReference type="ARBA" id="ARBA00023012"/>
    </source>
</evidence>
<dbReference type="SMART" id="SM00387">
    <property type="entry name" value="HATPase_c"/>
    <property type="match status" value="1"/>
</dbReference>
<dbReference type="SMART" id="SM00448">
    <property type="entry name" value="REC"/>
    <property type="match status" value="1"/>
</dbReference>
<evidence type="ECO:0000259" key="20">
    <source>
        <dbReference type="PROSITE" id="PS50894"/>
    </source>
</evidence>
<dbReference type="SUPFAM" id="SSF47226">
    <property type="entry name" value="Histidine-containing phosphotransfer domain, HPT domain"/>
    <property type="match status" value="1"/>
</dbReference>
<dbReference type="PROSITE" id="PS50110">
    <property type="entry name" value="RESPONSE_REGULATORY"/>
    <property type="match status" value="1"/>
</dbReference>
<dbReference type="InterPro" id="IPR011006">
    <property type="entry name" value="CheY-like_superfamily"/>
</dbReference>
<dbReference type="PROSITE" id="PS50109">
    <property type="entry name" value="HIS_KIN"/>
    <property type="match status" value="1"/>
</dbReference>
<organism evidence="21 22">
    <name type="scientific">Acetobacterium tundrae</name>
    <dbReference type="NCBI Taxonomy" id="132932"/>
    <lineage>
        <taxon>Bacteria</taxon>
        <taxon>Bacillati</taxon>
        <taxon>Bacillota</taxon>
        <taxon>Clostridia</taxon>
        <taxon>Eubacteriales</taxon>
        <taxon>Eubacteriaceae</taxon>
        <taxon>Acetobacterium</taxon>
    </lineage>
</organism>
<dbReference type="InterPro" id="IPR008207">
    <property type="entry name" value="Sig_transdc_His_kin_Hpt_dom"/>
</dbReference>
<reference evidence="21 22" key="1">
    <citation type="journal article" date="2020" name="mSystems">
        <title>Defining Genomic and Predicted Metabolic Features of the Acetobacterium Genus.</title>
        <authorList>
            <person name="Ross D.E."/>
            <person name="Marshall C.W."/>
            <person name="Gulliver D."/>
            <person name="May H.D."/>
            <person name="Norman R.S."/>
        </authorList>
    </citation>
    <scope>NUCLEOTIDE SEQUENCE [LARGE SCALE GENOMIC DNA]</scope>
    <source>
        <strain evidence="21 22">DSM 9173</strain>
    </source>
</reference>
<dbReference type="Gene3D" id="3.40.50.2300">
    <property type="match status" value="1"/>
</dbReference>
<dbReference type="CDD" id="cd16922">
    <property type="entry name" value="HATPase_EvgS-ArcB-TorS-like"/>
    <property type="match status" value="1"/>
</dbReference>
<feature type="domain" description="Histidine kinase" evidence="17">
    <location>
        <begin position="298"/>
        <end position="519"/>
    </location>
</feature>
<dbReference type="SMART" id="SM00073">
    <property type="entry name" value="HPT"/>
    <property type="match status" value="1"/>
</dbReference>
<dbReference type="NCBIfam" id="TIGR00229">
    <property type="entry name" value="sensory_box"/>
    <property type="match status" value="1"/>
</dbReference>
<dbReference type="PROSITE" id="PS50112">
    <property type="entry name" value="PAS"/>
    <property type="match status" value="1"/>
</dbReference>
<evidence type="ECO:0000256" key="15">
    <source>
        <dbReference type="PROSITE-ProRule" id="PRU00110"/>
    </source>
</evidence>
<dbReference type="CDD" id="cd00082">
    <property type="entry name" value="HisKA"/>
    <property type="match status" value="1"/>
</dbReference>
<dbReference type="CDD" id="cd00088">
    <property type="entry name" value="HPT"/>
    <property type="match status" value="1"/>
</dbReference>
<proteinExistence type="predicted"/>
<evidence type="ECO:0000256" key="13">
    <source>
        <dbReference type="ARBA" id="ARBA00023136"/>
    </source>
</evidence>
<dbReference type="CDD" id="cd00130">
    <property type="entry name" value="PAS"/>
    <property type="match status" value="1"/>
</dbReference>
<dbReference type="SUPFAM" id="SSF47384">
    <property type="entry name" value="Homodimeric domain of signal transducing histidine kinase"/>
    <property type="match status" value="1"/>
</dbReference>
<evidence type="ECO:0000259" key="18">
    <source>
        <dbReference type="PROSITE" id="PS50110"/>
    </source>
</evidence>
<dbReference type="InterPro" id="IPR035965">
    <property type="entry name" value="PAS-like_dom_sf"/>
</dbReference>
<comment type="catalytic activity">
    <reaction evidence="1">
        <text>ATP + protein L-histidine = ADP + protein N-phospho-L-histidine.</text>
        <dbReference type="EC" id="2.7.13.3"/>
    </reaction>
</comment>
<keyword evidence="11" id="KW-1133">Transmembrane helix</keyword>
<feature type="modified residue" description="4-aspartylphosphate" evidence="16">
    <location>
        <position position="625"/>
    </location>
</feature>
<protein>
    <recommendedName>
        <fullName evidence="4">Stage 0 sporulation protein A homolog</fullName>
        <ecNumber evidence="3">2.7.13.3</ecNumber>
    </recommendedName>
</protein>
<comment type="subcellular location">
    <subcellularLocation>
        <location evidence="2">Cell membrane</location>
        <topology evidence="2">Multi-pass membrane protein</topology>
    </subcellularLocation>
</comment>
<keyword evidence="9" id="KW-0808">Transferase</keyword>
<sequence>MIELGQIKVDSNNSMIEARKKARSIALKLGCSEVTATRIEAAVSETIRQLLDSMMTIDFAVSVKESVGEIPIRNGINIIFDNFDYPLNPDFKAQHFENFVSSETVNGKYTFTIFLPFITIDPDFSYSLVEELKSEIESPSKEELLKEIECKNIELANSRQFMESVLENLQAAVYAKDLNGNYTYINRHWEEATGHKRDECIGRTAKEVFSSDGEAYDQNDQDVIKLQENQVTEEYSIKDKQKRTYQSTKVPMKQNGDIVGICSISTDITQRKKMEEELFEAKILAEEAAESKSYFLANMSHEIRTPMNAILGMSYLIQKTDLSIKQQDYVNKIQQSGQHLLGIINDILDFSKIEAGKLNIESIDFKLYEVLDNLSNCNSEKCLAKNLELVFDVDPDVPNELCGDPLRIGQILINYVNNAIKFTDRGRITVRIRKDKEFSDGFQLKFEVQDTGIGLKEEQQSKLFQSFQQADISTTRKYGGTGLGLAISRKLATLMGGEVGVKSEFGKGSIFWFTTHFNVTEKVLKSNVPYPSSDNPWVMYETELGIPKKSCKLEPEKRSLDSVTGQKNLQDLCNAKILLVEDNELNQEVAVEILRDVGLQVDIAANGEIAVAMVDQKKYDLVLMDMQMPVLDGLEATRQIRSNNRFRNLPIVAMTANAMAGDREQCLAAGMNDHLPKPIVPGDLFKMLVRWIPSFNHTPYLFERRIDIVHEDPLDQEDIRISGLDIELGLGHVLGKKKSYKNLLRKFASGQKNVIDDIRKSINNGDFNTAERLVHTLKGVTANIGAMEINKNAEILETAIREEPASEALKTLIQNIDLPLKNLITALKKQLPEKENAIKVNFSVTSNLALISFLEELMQYIRVRKPKRCSEVIESHYEICWPDELKDEASDLYQFISKYQFKEAAEKVESLLIRLSEV</sequence>
<dbReference type="InterPro" id="IPR000014">
    <property type="entry name" value="PAS"/>
</dbReference>
<evidence type="ECO:0000313" key="21">
    <source>
        <dbReference type="EMBL" id="MBC3797518.1"/>
    </source>
</evidence>
<dbReference type="InterPro" id="IPR036097">
    <property type="entry name" value="HisK_dim/P_sf"/>
</dbReference>
<dbReference type="SUPFAM" id="SSF55785">
    <property type="entry name" value="PYP-like sensor domain (PAS domain)"/>
    <property type="match status" value="1"/>
</dbReference>
<dbReference type="InterPro" id="IPR036641">
    <property type="entry name" value="HPT_dom_sf"/>
</dbReference>
<evidence type="ECO:0000256" key="6">
    <source>
        <dbReference type="ARBA" id="ARBA00022553"/>
    </source>
</evidence>
<evidence type="ECO:0000256" key="9">
    <source>
        <dbReference type="ARBA" id="ARBA00022777"/>
    </source>
</evidence>
<keyword evidence="22" id="KW-1185">Reference proteome</keyword>
<keyword evidence="6 16" id="KW-0597">Phosphoprotein</keyword>
<evidence type="ECO:0000256" key="2">
    <source>
        <dbReference type="ARBA" id="ARBA00004651"/>
    </source>
</evidence>
<keyword evidence="9" id="KW-0418">Kinase</keyword>
<dbReference type="InterPro" id="IPR003661">
    <property type="entry name" value="HisK_dim/P_dom"/>
</dbReference>
<dbReference type="InterPro" id="IPR001789">
    <property type="entry name" value="Sig_transdc_resp-reg_receiver"/>
</dbReference>
<dbReference type="SUPFAM" id="SSF52172">
    <property type="entry name" value="CheY-like"/>
    <property type="match status" value="1"/>
</dbReference>
<dbReference type="Pfam" id="PF01627">
    <property type="entry name" value="Hpt"/>
    <property type="match status" value="1"/>
</dbReference>
<dbReference type="EC" id="2.7.13.3" evidence="3"/>
<dbReference type="InterPro" id="IPR036890">
    <property type="entry name" value="HATPase_C_sf"/>
</dbReference>
<comment type="function">
    <text evidence="14">May play the central regulatory role in sporulation. It may be an element of the effector pathway responsible for the activation of sporulation genes in response to nutritional stress. Spo0A may act in concert with spo0H (a sigma factor) to control the expression of some genes that are critical to the sporulation process.</text>
</comment>
<evidence type="ECO:0000313" key="22">
    <source>
        <dbReference type="Proteomes" id="UP000653358"/>
    </source>
</evidence>
<dbReference type="RefSeq" id="WP_148604112.1">
    <property type="nucleotide sequence ID" value="NZ_RXYB01000012.1"/>
</dbReference>
<feature type="domain" description="Response regulatory" evidence="18">
    <location>
        <begin position="576"/>
        <end position="692"/>
    </location>
</feature>
<dbReference type="PROSITE" id="PS50894">
    <property type="entry name" value="HPT"/>
    <property type="match status" value="1"/>
</dbReference>
<evidence type="ECO:0000256" key="4">
    <source>
        <dbReference type="ARBA" id="ARBA00018672"/>
    </source>
</evidence>
<dbReference type="PANTHER" id="PTHR45339">
    <property type="entry name" value="HYBRID SIGNAL TRANSDUCTION HISTIDINE KINASE J"/>
    <property type="match status" value="1"/>
</dbReference>
<keyword evidence="12" id="KW-0902">Two-component regulatory system</keyword>
<evidence type="ECO:0000256" key="11">
    <source>
        <dbReference type="ARBA" id="ARBA00022989"/>
    </source>
</evidence>
<dbReference type="InterPro" id="IPR003594">
    <property type="entry name" value="HATPase_dom"/>
</dbReference>
<dbReference type="InterPro" id="IPR013656">
    <property type="entry name" value="PAS_4"/>
</dbReference>
<dbReference type="Gene3D" id="1.10.287.130">
    <property type="match status" value="1"/>
</dbReference>
<evidence type="ECO:0000259" key="19">
    <source>
        <dbReference type="PROSITE" id="PS50112"/>
    </source>
</evidence>
<dbReference type="Pfam" id="PF00072">
    <property type="entry name" value="Response_reg"/>
    <property type="match status" value="1"/>
</dbReference>
<evidence type="ECO:0000256" key="10">
    <source>
        <dbReference type="ARBA" id="ARBA00022840"/>
    </source>
</evidence>
<evidence type="ECO:0000256" key="5">
    <source>
        <dbReference type="ARBA" id="ARBA00022475"/>
    </source>
</evidence>
<evidence type="ECO:0000256" key="7">
    <source>
        <dbReference type="ARBA" id="ARBA00022692"/>
    </source>
</evidence>
<keyword evidence="7" id="KW-0812">Transmembrane</keyword>
<dbReference type="CDD" id="cd17546">
    <property type="entry name" value="REC_hyHK_CKI1_RcsC-like"/>
    <property type="match status" value="1"/>
</dbReference>
<gene>
    <name evidence="21" type="ORF">GH807_10715</name>
</gene>